<name>A0ABQ6JTB3_9MICO</name>
<evidence type="ECO:0000313" key="4">
    <source>
        <dbReference type="Proteomes" id="UP001157069"/>
    </source>
</evidence>
<dbReference type="SUPFAM" id="SSF64153">
    <property type="entry name" value="YjeF N-terminal domain-like"/>
    <property type="match status" value="1"/>
</dbReference>
<keyword evidence="4" id="KW-1185">Reference proteome</keyword>
<dbReference type="Proteomes" id="UP001157069">
    <property type="component" value="Unassembled WGS sequence"/>
</dbReference>
<comment type="caution">
    <text evidence="3">The sequence shown here is derived from an EMBL/GenBank/DDBJ whole genome shotgun (WGS) entry which is preliminary data.</text>
</comment>
<dbReference type="InterPro" id="IPR036652">
    <property type="entry name" value="YjeF_N_dom_sf"/>
</dbReference>
<feature type="domain" description="YjeF N-terminal" evidence="2">
    <location>
        <begin position="63"/>
        <end position="246"/>
    </location>
</feature>
<proteinExistence type="predicted"/>
<evidence type="ECO:0000313" key="3">
    <source>
        <dbReference type="EMBL" id="GMA90736.1"/>
    </source>
</evidence>
<protein>
    <recommendedName>
        <fullName evidence="2">YjeF N-terminal domain-containing protein</fullName>
    </recommendedName>
</protein>
<feature type="region of interest" description="Disordered" evidence="1">
    <location>
        <begin position="1"/>
        <end position="58"/>
    </location>
</feature>
<evidence type="ECO:0000256" key="1">
    <source>
        <dbReference type="SAM" id="MobiDB-lite"/>
    </source>
</evidence>
<dbReference type="Gene3D" id="3.40.50.10260">
    <property type="entry name" value="YjeF N-terminal domain"/>
    <property type="match status" value="1"/>
</dbReference>
<dbReference type="Pfam" id="PF03853">
    <property type="entry name" value="YjeF_N"/>
    <property type="match status" value="1"/>
</dbReference>
<feature type="compositionally biased region" description="Basic residues" evidence="1">
    <location>
        <begin position="13"/>
        <end position="24"/>
    </location>
</feature>
<sequence length="246" mass="25795">MPRGVRRNPPSTGRRRVSLFHVSRRAWGPPPPRFRDRRRSRRVEVPSRSGDNGPVRGYTVDEVRQAEAPLLAAGAPLMARAAAALADAVSSELSTRGVRVRDARVLLLVGTGDNGGDTLFAGALLAGRGARVSYLPLGSRVHSAGEAAALEAGAIRVADAPDTAEFHAVLDAADAILDGIVGIGAGAGSAQGVGLRGAARTAVMFARERVVEREGAFRWPSRSTCPVASIPTPARFPKRMPCCPPT</sequence>
<reference evidence="4" key="1">
    <citation type="journal article" date="2019" name="Int. J. Syst. Evol. Microbiol.">
        <title>The Global Catalogue of Microorganisms (GCM) 10K type strain sequencing project: providing services to taxonomists for standard genome sequencing and annotation.</title>
        <authorList>
            <consortium name="The Broad Institute Genomics Platform"/>
            <consortium name="The Broad Institute Genome Sequencing Center for Infectious Disease"/>
            <person name="Wu L."/>
            <person name="Ma J."/>
        </authorList>
    </citation>
    <scope>NUCLEOTIDE SEQUENCE [LARGE SCALE GENOMIC DNA]</scope>
    <source>
        <strain evidence="4">NBRC 108755</strain>
    </source>
</reference>
<organism evidence="3 4">
    <name type="scientific">Homoserinibacter gongjuensis</name>
    <dbReference type="NCBI Taxonomy" id="1162968"/>
    <lineage>
        <taxon>Bacteria</taxon>
        <taxon>Bacillati</taxon>
        <taxon>Actinomycetota</taxon>
        <taxon>Actinomycetes</taxon>
        <taxon>Micrococcales</taxon>
        <taxon>Microbacteriaceae</taxon>
        <taxon>Homoserinibacter</taxon>
    </lineage>
</organism>
<dbReference type="EMBL" id="BSVA01000001">
    <property type="protein sequence ID" value="GMA90736.1"/>
    <property type="molecule type" value="Genomic_DNA"/>
</dbReference>
<evidence type="ECO:0000259" key="2">
    <source>
        <dbReference type="PROSITE" id="PS51385"/>
    </source>
</evidence>
<dbReference type="InterPro" id="IPR004443">
    <property type="entry name" value="YjeF_N_dom"/>
</dbReference>
<accession>A0ABQ6JTB3</accession>
<dbReference type="PROSITE" id="PS51385">
    <property type="entry name" value="YJEF_N"/>
    <property type="match status" value="1"/>
</dbReference>
<gene>
    <name evidence="3" type="ORF">GCM10025869_12650</name>
</gene>